<organism evidence="2 3">
    <name type="scientific">Acidiplasma aeolicum</name>
    <dbReference type="NCBI Taxonomy" id="507754"/>
    <lineage>
        <taxon>Archaea</taxon>
        <taxon>Methanobacteriati</taxon>
        <taxon>Thermoplasmatota</taxon>
        <taxon>Thermoplasmata</taxon>
        <taxon>Thermoplasmatales</taxon>
        <taxon>Ferroplasmaceae</taxon>
        <taxon>Acidiplasma</taxon>
    </lineage>
</organism>
<protein>
    <recommendedName>
        <fullName evidence="1">AB hydrolase-1 domain-containing protein</fullName>
    </recommendedName>
</protein>
<dbReference type="Pfam" id="PF00561">
    <property type="entry name" value="Abhydrolase_1"/>
    <property type="match status" value="1"/>
</dbReference>
<name>A0A0P9F3D0_9ARCH</name>
<feature type="domain" description="AB hydrolase-1" evidence="1">
    <location>
        <begin position="23"/>
        <end position="107"/>
    </location>
</feature>
<dbReference type="AlphaFoldDB" id="A0A0P9F3D0"/>
<evidence type="ECO:0000313" key="3">
    <source>
        <dbReference type="Proteomes" id="UP000050515"/>
    </source>
</evidence>
<sequence length="201" mass="22597">MERLELKTGFGVISYLHRNGQFPLILLHGLGGISNNWIKLFTRLDSRFEIIAPDLLGHGRSAKPKIEYTLDLQCSVVDEIIKNTVNKEFALAGNSYGGWVAAYYSFHFKSPDYLILIDSAGICCDGIPMEGINAFLDKLNRLEPGNDLDIMKNILINSKNYMIKADDLNKIKSKTIIIWGDDDPRINIKHAKILEENVSNG</sequence>
<gene>
    <name evidence="2" type="ORF">SE19_07305</name>
</gene>
<dbReference type="PRINTS" id="PR00111">
    <property type="entry name" value="ABHYDROLASE"/>
</dbReference>
<evidence type="ECO:0000259" key="1">
    <source>
        <dbReference type="Pfam" id="PF00561"/>
    </source>
</evidence>
<dbReference type="Proteomes" id="UP000050515">
    <property type="component" value="Unassembled WGS sequence"/>
</dbReference>
<dbReference type="PANTHER" id="PTHR46438">
    <property type="entry name" value="ALPHA/BETA-HYDROLASES SUPERFAMILY PROTEIN"/>
    <property type="match status" value="1"/>
</dbReference>
<dbReference type="InterPro" id="IPR029058">
    <property type="entry name" value="AB_hydrolase_fold"/>
</dbReference>
<accession>A0A0P9F3D0</accession>
<evidence type="ECO:0000313" key="2">
    <source>
        <dbReference type="EMBL" id="KPV46033.1"/>
    </source>
</evidence>
<feature type="non-terminal residue" evidence="2">
    <location>
        <position position="201"/>
    </location>
</feature>
<dbReference type="Gene3D" id="3.40.50.1820">
    <property type="entry name" value="alpha/beta hydrolase"/>
    <property type="match status" value="1"/>
</dbReference>
<dbReference type="EMBL" id="LJCQ01000322">
    <property type="protein sequence ID" value="KPV46033.1"/>
    <property type="molecule type" value="Genomic_DNA"/>
</dbReference>
<proteinExistence type="predicted"/>
<reference evidence="2 3" key="1">
    <citation type="submission" date="2015-09" db="EMBL/GenBank/DDBJ databases">
        <title>Draft genome sequence of Acidiplasma aeolicum DSM 18409.</title>
        <authorList>
            <person name="Hemp J."/>
        </authorList>
    </citation>
    <scope>NUCLEOTIDE SEQUENCE [LARGE SCALE GENOMIC DNA]</scope>
    <source>
        <strain evidence="2 3">V</strain>
    </source>
</reference>
<dbReference type="InterPro" id="IPR000073">
    <property type="entry name" value="AB_hydrolase_1"/>
</dbReference>
<dbReference type="SUPFAM" id="SSF53474">
    <property type="entry name" value="alpha/beta-Hydrolases"/>
    <property type="match status" value="1"/>
</dbReference>
<comment type="caution">
    <text evidence="2">The sequence shown here is derived from an EMBL/GenBank/DDBJ whole genome shotgun (WGS) entry which is preliminary data.</text>
</comment>